<organism evidence="3 4">
    <name type="scientific">Taishania pollutisoli</name>
    <dbReference type="NCBI Taxonomy" id="2766479"/>
    <lineage>
        <taxon>Bacteria</taxon>
        <taxon>Pseudomonadati</taxon>
        <taxon>Bacteroidota</taxon>
        <taxon>Flavobacteriia</taxon>
        <taxon>Flavobacteriales</taxon>
        <taxon>Crocinitomicaceae</taxon>
        <taxon>Taishania</taxon>
    </lineage>
</organism>
<protein>
    <submittedName>
        <fullName evidence="3">PorT family protein</fullName>
    </submittedName>
</protein>
<dbReference type="RefSeq" id="WP_163491410.1">
    <property type="nucleotide sequence ID" value="NZ_JACVEL010000005.1"/>
</dbReference>
<reference evidence="3" key="1">
    <citation type="submission" date="2020-09" db="EMBL/GenBank/DDBJ databases">
        <title>Taishania pollutisoli gen. nov., sp. nov., Isolated from Tetrabromobisphenol A-Contaminated Soil.</title>
        <authorList>
            <person name="Chen Q."/>
        </authorList>
    </citation>
    <scope>NUCLEOTIDE SEQUENCE</scope>
    <source>
        <strain evidence="3">CZZ-1</strain>
    </source>
</reference>
<evidence type="ECO:0000313" key="3">
    <source>
        <dbReference type="EMBL" id="MBC9812646.1"/>
    </source>
</evidence>
<feature type="chain" id="PRO_5035258646" evidence="1">
    <location>
        <begin position="22"/>
        <end position="210"/>
    </location>
</feature>
<name>A0A8J6P9F3_9FLAO</name>
<accession>A0A8J6P9F3</accession>
<dbReference type="InterPro" id="IPR025665">
    <property type="entry name" value="Beta-barrel_OMP_2"/>
</dbReference>
<comment type="caution">
    <text evidence="3">The sequence shown here is derived from an EMBL/GenBank/DDBJ whole genome shotgun (WGS) entry which is preliminary data.</text>
</comment>
<feature type="domain" description="Outer membrane protein beta-barrel" evidence="2">
    <location>
        <begin position="21"/>
        <end position="176"/>
    </location>
</feature>
<evidence type="ECO:0000313" key="4">
    <source>
        <dbReference type="Proteomes" id="UP000652681"/>
    </source>
</evidence>
<evidence type="ECO:0000256" key="1">
    <source>
        <dbReference type="SAM" id="SignalP"/>
    </source>
</evidence>
<gene>
    <name evidence="3" type="ORF">H9Y05_09200</name>
</gene>
<keyword evidence="4" id="KW-1185">Reference proteome</keyword>
<evidence type="ECO:0000259" key="2">
    <source>
        <dbReference type="Pfam" id="PF13568"/>
    </source>
</evidence>
<dbReference type="Proteomes" id="UP000652681">
    <property type="component" value="Unassembled WGS sequence"/>
</dbReference>
<dbReference type="AlphaFoldDB" id="A0A8J6P9F3"/>
<proteinExistence type="predicted"/>
<dbReference type="Pfam" id="PF13568">
    <property type="entry name" value="OMP_b-brl_2"/>
    <property type="match status" value="1"/>
</dbReference>
<sequence length="210" mass="23188">MITKNLGVLAVGLFISAAAVAQDDLRERFTFGVKAGANVSNIWDTKAEDFSADPKAGFAGGVFATIPLGRIVALQPEVMFSQKGFRGSGTFMTIPYEMERTTNYLDIPLLVAIRPAPFLSIVAGPQIGFQLSQKDKLSVGNLSSEDEQQFENDNWRKNMLGIHLGLDFNIRHFVISPRAAMDFQDNKGDGTSTDPRYKNFLLQLTVGYRF</sequence>
<dbReference type="EMBL" id="JACVEL010000005">
    <property type="protein sequence ID" value="MBC9812646.1"/>
    <property type="molecule type" value="Genomic_DNA"/>
</dbReference>
<keyword evidence="1" id="KW-0732">Signal</keyword>
<feature type="signal peptide" evidence="1">
    <location>
        <begin position="1"/>
        <end position="21"/>
    </location>
</feature>